<dbReference type="Proteomes" id="UP000198238">
    <property type="component" value="Chromosome"/>
</dbReference>
<evidence type="ECO:0000256" key="1">
    <source>
        <dbReference type="ARBA" id="ARBA00004651"/>
    </source>
</evidence>
<accession>A0A220S0L2</accession>
<evidence type="ECO:0000256" key="5">
    <source>
        <dbReference type="ARBA" id="ARBA00022475"/>
    </source>
</evidence>
<keyword evidence="14" id="KW-1185">Reference proteome</keyword>
<evidence type="ECO:0000313" key="13">
    <source>
        <dbReference type="EMBL" id="ASK26906.1"/>
    </source>
</evidence>
<dbReference type="RefSeq" id="WP_089035627.1">
    <property type="nucleotide sequence ID" value="NZ_CP022278.1"/>
</dbReference>
<organism evidence="13 14">
    <name type="scientific">Neisseria chenwenguii</name>
    <dbReference type="NCBI Taxonomy" id="1853278"/>
    <lineage>
        <taxon>Bacteria</taxon>
        <taxon>Pseudomonadati</taxon>
        <taxon>Pseudomonadota</taxon>
        <taxon>Betaproteobacteria</taxon>
        <taxon>Neisseriales</taxon>
        <taxon>Neisseriaceae</taxon>
        <taxon>Neisseria</taxon>
    </lineage>
</organism>
<dbReference type="GO" id="GO:0009306">
    <property type="term" value="P:protein secretion"/>
    <property type="evidence" value="ECO:0007669"/>
    <property type="project" value="UniProtKB-UniRule"/>
</dbReference>
<dbReference type="PANTHER" id="PTHR34182:SF1">
    <property type="entry name" value="PROTEIN-EXPORT MEMBRANE PROTEIN SECG"/>
    <property type="match status" value="1"/>
</dbReference>
<keyword evidence="10 11" id="KW-0472">Membrane</keyword>
<keyword evidence="9 11" id="KW-0811">Translocation</keyword>
<protein>
    <recommendedName>
        <fullName evidence="3 11">Protein-export membrane protein SecG</fullName>
    </recommendedName>
</protein>
<dbReference type="Pfam" id="PF03840">
    <property type="entry name" value="SecG"/>
    <property type="match status" value="1"/>
</dbReference>
<feature type="region of interest" description="Disordered" evidence="12">
    <location>
        <begin position="90"/>
        <end position="121"/>
    </location>
</feature>
<evidence type="ECO:0000313" key="14">
    <source>
        <dbReference type="Proteomes" id="UP000198238"/>
    </source>
</evidence>
<feature type="transmembrane region" description="Helical" evidence="11">
    <location>
        <begin position="62"/>
        <end position="80"/>
    </location>
</feature>
<evidence type="ECO:0000256" key="4">
    <source>
        <dbReference type="ARBA" id="ARBA00022448"/>
    </source>
</evidence>
<dbReference type="KEGG" id="nei:BG910_03350"/>
<comment type="similarity">
    <text evidence="2 11">Belongs to the SecG family.</text>
</comment>
<keyword evidence="4 11" id="KW-0813">Transport</keyword>
<evidence type="ECO:0000256" key="11">
    <source>
        <dbReference type="RuleBase" id="RU365087"/>
    </source>
</evidence>
<evidence type="ECO:0000256" key="7">
    <source>
        <dbReference type="ARBA" id="ARBA00022927"/>
    </source>
</evidence>
<dbReference type="GO" id="GO:0005886">
    <property type="term" value="C:plasma membrane"/>
    <property type="evidence" value="ECO:0007669"/>
    <property type="project" value="UniProtKB-SubCell"/>
</dbReference>
<feature type="compositionally biased region" description="Pro residues" evidence="12">
    <location>
        <begin position="112"/>
        <end position="121"/>
    </location>
</feature>
<evidence type="ECO:0000256" key="12">
    <source>
        <dbReference type="SAM" id="MobiDB-lite"/>
    </source>
</evidence>
<keyword evidence="6 11" id="KW-0812">Transmembrane</keyword>
<evidence type="ECO:0000256" key="3">
    <source>
        <dbReference type="ARBA" id="ARBA00017876"/>
    </source>
</evidence>
<comment type="subcellular location">
    <subcellularLocation>
        <location evidence="1 11">Cell membrane</location>
        <topology evidence="1 11">Multi-pass membrane protein</topology>
    </subcellularLocation>
</comment>
<dbReference type="EMBL" id="CP022278">
    <property type="protein sequence ID" value="ASK26906.1"/>
    <property type="molecule type" value="Genomic_DNA"/>
</dbReference>
<proteinExistence type="inferred from homology"/>
<sequence length="121" mass="12449">MEAFKTVIWIVNIMSSLAVIVLVLLQHGKGADAGATFGSGSGSAQGVFGSGGNANFLSRSTAIAATIFFATCIAMGYIYSNTTRHGLDFSDVKQSQPAKQTVPANTNAAPAAPTPQPQQSK</sequence>
<keyword evidence="8 11" id="KW-1133">Transmembrane helix</keyword>
<evidence type="ECO:0000256" key="10">
    <source>
        <dbReference type="ARBA" id="ARBA00023136"/>
    </source>
</evidence>
<keyword evidence="7 11" id="KW-0653">Protein transport</keyword>
<comment type="function">
    <text evidence="11">Involved in protein export. Participates in an early event of protein translocation.</text>
</comment>
<dbReference type="GO" id="GO:0043952">
    <property type="term" value="P:protein transport by the Sec complex"/>
    <property type="evidence" value="ECO:0007669"/>
    <property type="project" value="TreeGrafter"/>
</dbReference>
<dbReference type="NCBIfam" id="TIGR00810">
    <property type="entry name" value="secG"/>
    <property type="match status" value="1"/>
</dbReference>
<dbReference type="GO" id="GO:0065002">
    <property type="term" value="P:intracellular protein transmembrane transport"/>
    <property type="evidence" value="ECO:0007669"/>
    <property type="project" value="TreeGrafter"/>
</dbReference>
<dbReference type="AlphaFoldDB" id="A0A220S0L2"/>
<dbReference type="InterPro" id="IPR004692">
    <property type="entry name" value="SecG"/>
</dbReference>
<evidence type="ECO:0000256" key="8">
    <source>
        <dbReference type="ARBA" id="ARBA00022989"/>
    </source>
</evidence>
<dbReference type="GO" id="GO:0015450">
    <property type="term" value="F:protein-transporting ATPase activity"/>
    <property type="evidence" value="ECO:0007669"/>
    <property type="project" value="UniProtKB-UniRule"/>
</dbReference>
<evidence type="ECO:0000256" key="6">
    <source>
        <dbReference type="ARBA" id="ARBA00022692"/>
    </source>
</evidence>
<reference evidence="13 14" key="1">
    <citation type="submission" date="2017-06" db="EMBL/GenBank/DDBJ databases">
        <title>Neisseria chenwenguii sp. nov., isolated from the intestinal contents of Tibetan Plateau Pika in Yushu, Qinghai Province, China.</title>
        <authorList>
            <person name="Zhang G."/>
        </authorList>
    </citation>
    <scope>NUCLEOTIDE SEQUENCE [LARGE SCALE GENOMIC DNA]</scope>
    <source>
        <strain evidence="13 14">10023</strain>
    </source>
</reference>
<dbReference type="PANTHER" id="PTHR34182">
    <property type="entry name" value="PROTEIN-EXPORT MEMBRANE PROTEIN SECG"/>
    <property type="match status" value="1"/>
</dbReference>
<dbReference type="PRINTS" id="PR01651">
    <property type="entry name" value="SECGEXPORT"/>
</dbReference>
<feature type="transmembrane region" description="Helical" evidence="11">
    <location>
        <begin position="6"/>
        <end position="25"/>
    </location>
</feature>
<name>A0A220S0L2_9NEIS</name>
<keyword evidence="5 11" id="KW-1003">Cell membrane</keyword>
<evidence type="ECO:0000256" key="2">
    <source>
        <dbReference type="ARBA" id="ARBA00008445"/>
    </source>
</evidence>
<gene>
    <name evidence="13" type="ORF">BG910_03350</name>
</gene>
<evidence type="ECO:0000256" key="9">
    <source>
        <dbReference type="ARBA" id="ARBA00023010"/>
    </source>
</evidence>